<sequence length="76" mass="9043">MFSYLTSKRSKDFIHAKFYQSVLHTILQTRQYHGTPKMKAYNHTHPKYLQTVIRCIRNHIQDVGSKSKVSKQNHIQ</sequence>
<dbReference type="AlphaFoldDB" id="A0A2P2N5U9"/>
<protein>
    <submittedName>
        <fullName evidence="1">Uncharacterized protein</fullName>
    </submittedName>
</protein>
<accession>A0A2P2N5U9</accession>
<proteinExistence type="predicted"/>
<reference evidence="1" key="1">
    <citation type="submission" date="2018-02" db="EMBL/GenBank/DDBJ databases">
        <title>Rhizophora mucronata_Transcriptome.</title>
        <authorList>
            <person name="Meera S.P."/>
            <person name="Sreeshan A."/>
            <person name="Augustine A."/>
        </authorList>
    </citation>
    <scope>NUCLEOTIDE SEQUENCE</scope>
    <source>
        <tissue evidence="1">Leaf</tissue>
    </source>
</reference>
<evidence type="ECO:0000313" key="1">
    <source>
        <dbReference type="EMBL" id="MBX37864.1"/>
    </source>
</evidence>
<name>A0A2P2N5U9_RHIMU</name>
<organism evidence="1">
    <name type="scientific">Rhizophora mucronata</name>
    <name type="common">Asiatic mangrove</name>
    <dbReference type="NCBI Taxonomy" id="61149"/>
    <lineage>
        <taxon>Eukaryota</taxon>
        <taxon>Viridiplantae</taxon>
        <taxon>Streptophyta</taxon>
        <taxon>Embryophyta</taxon>
        <taxon>Tracheophyta</taxon>
        <taxon>Spermatophyta</taxon>
        <taxon>Magnoliopsida</taxon>
        <taxon>eudicotyledons</taxon>
        <taxon>Gunneridae</taxon>
        <taxon>Pentapetalae</taxon>
        <taxon>rosids</taxon>
        <taxon>fabids</taxon>
        <taxon>Malpighiales</taxon>
        <taxon>Rhizophoraceae</taxon>
        <taxon>Rhizophora</taxon>
    </lineage>
</organism>
<dbReference type="EMBL" id="GGEC01057380">
    <property type="protein sequence ID" value="MBX37864.1"/>
    <property type="molecule type" value="Transcribed_RNA"/>
</dbReference>